<feature type="transmembrane region" description="Helical" evidence="1">
    <location>
        <begin position="7"/>
        <end position="27"/>
    </location>
</feature>
<dbReference type="EMBL" id="UFYI01000007">
    <property type="protein sequence ID" value="STD18504.1"/>
    <property type="molecule type" value="Genomic_DNA"/>
</dbReference>
<evidence type="ECO:0000256" key="1">
    <source>
        <dbReference type="SAM" id="Phobius"/>
    </source>
</evidence>
<protein>
    <submittedName>
        <fullName evidence="2">Uncharacterized protein</fullName>
    </submittedName>
</protein>
<organism evidence="2 3">
    <name type="scientific">Enterobacter asburiae</name>
    <dbReference type="NCBI Taxonomy" id="61645"/>
    <lineage>
        <taxon>Bacteria</taxon>
        <taxon>Pseudomonadati</taxon>
        <taxon>Pseudomonadota</taxon>
        <taxon>Gammaproteobacteria</taxon>
        <taxon>Enterobacterales</taxon>
        <taxon>Enterobacteriaceae</taxon>
        <taxon>Enterobacter</taxon>
        <taxon>Enterobacter cloacae complex</taxon>
    </lineage>
</organism>
<dbReference type="AlphaFoldDB" id="A0A376F2I3"/>
<evidence type="ECO:0000313" key="2">
    <source>
        <dbReference type="EMBL" id="STD18504.1"/>
    </source>
</evidence>
<accession>A0A376F2I3</accession>
<gene>
    <name evidence="2" type="ORF">NCTC12123_00683</name>
</gene>
<sequence length="32" mass="3780">MTGNNQVFQWLDVGSLSFFITFLIFVMTQTFF</sequence>
<keyword evidence="1" id="KW-0812">Transmembrane</keyword>
<dbReference type="Proteomes" id="UP000255163">
    <property type="component" value="Unassembled WGS sequence"/>
</dbReference>
<reference evidence="2 3" key="1">
    <citation type="submission" date="2018-06" db="EMBL/GenBank/DDBJ databases">
        <authorList>
            <consortium name="Pathogen Informatics"/>
            <person name="Doyle S."/>
        </authorList>
    </citation>
    <scope>NUCLEOTIDE SEQUENCE [LARGE SCALE GENOMIC DNA]</scope>
    <source>
        <strain evidence="2 3">NCTC12123</strain>
    </source>
</reference>
<keyword evidence="1" id="KW-0472">Membrane</keyword>
<proteinExistence type="predicted"/>
<evidence type="ECO:0000313" key="3">
    <source>
        <dbReference type="Proteomes" id="UP000255163"/>
    </source>
</evidence>
<name>A0A376F2I3_ENTAS</name>
<keyword evidence="1" id="KW-1133">Transmembrane helix</keyword>